<comment type="function">
    <text evidence="8">Nucleotidyltransferase involved in the post-translational modification of proteins. It can catalyze the addition of adenosine monophosphate (AMP) or uridine monophosphate (UMP) to a protein, resulting in modifications known as AMPylation and UMPylation.</text>
</comment>
<feature type="binding site" evidence="8">
    <location>
        <position position="221"/>
    </location>
    <ligand>
        <name>ATP</name>
        <dbReference type="ChEBI" id="CHEBI:30616"/>
    </ligand>
</feature>
<dbReference type="OrthoDB" id="9776281at2"/>
<comment type="catalytic activity">
    <reaction evidence="8">
        <text>L-histidyl-[protein] + UTP = N(tele)-(5'-uridylyl)-L-histidyl-[protein] + diphosphate</text>
        <dbReference type="Rhea" id="RHEA:83891"/>
        <dbReference type="Rhea" id="RHEA-COMP:9745"/>
        <dbReference type="Rhea" id="RHEA-COMP:20239"/>
        <dbReference type="ChEBI" id="CHEBI:29979"/>
        <dbReference type="ChEBI" id="CHEBI:33019"/>
        <dbReference type="ChEBI" id="CHEBI:46398"/>
        <dbReference type="ChEBI" id="CHEBI:233474"/>
    </reaction>
</comment>
<dbReference type="Pfam" id="PF02696">
    <property type="entry name" value="SelO"/>
    <property type="match status" value="1"/>
</dbReference>
<feature type="binding site" evidence="8">
    <location>
        <position position="171"/>
    </location>
    <ligand>
        <name>ATP</name>
        <dbReference type="ChEBI" id="CHEBI:30616"/>
    </ligand>
</feature>
<keyword evidence="2 8" id="KW-0808">Transferase</keyword>
<comment type="cofactor">
    <cofactor evidence="8">
        <name>Mg(2+)</name>
        <dbReference type="ChEBI" id="CHEBI:18420"/>
    </cofactor>
    <cofactor evidence="8">
        <name>Mn(2+)</name>
        <dbReference type="ChEBI" id="CHEBI:29035"/>
    </cofactor>
</comment>
<keyword evidence="7 8" id="KW-0460">Magnesium</keyword>
<evidence type="ECO:0000313" key="10">
    <source>
        <dbReference type="Proteomes" id="UP000252357"/>
    </source>
</evidence>
<dbReference type="EC" id="2.7.7.-" evidence="8"/>
<comment type="catalytic activity">
    <reaction evidence="8">
        <text>L-seryl-[protein] + ATP = 3-O-(5'-adenylyl)-L-seryl-[protein] + diphosphate</text>
        <dbReference type="Rhea" id="RHEA:58120"/>
        <dbReference type="Rhea" id="RHEA-COMP:9863"/>
        <dbReference type="Rhea" id="RHEA-COMP:15073"/>
        <dbReference type="ChEBI" id="CHEBI:29999"/>
        <dbReference type="ChEBI" id="CHEBI:30616"/>
        <dbReference type="ChEBI" id="CHEBI:33019"/>
        <dbReference type="ChEBI" id="CHEBI:142516"/>
        <dbReference type="EC" id="2.7.7.108"/>
    </reaction>
</comment>
<dbReference type="GO" id="GO:0030145">
    <property type="term" value="F:manganese ion binding"/>
    <property type="evidence" value="ECO:0007669"/>
    <property type="project" value="UniProtKB-UniRule"/>
</dbReference>
<feature type="binding site" evidence="8">
    <location>
        <position position="310"/>
    </location>
    <ligand>
        <name>ATP</name>
        <dbReference type="ChEBI" id="CHEBI:30616"/>
    </ligand>
</feature>
<feature type="binding site" evidence="8">
    <location>
        <position position="134"/>
    </location>
    <ligand>
        <name>ATP</name>
        <dbReference type="ChEBI" id="CHEBI:30616"/>
    </ligand>
</feature>
<comment type="catalytic activity">
    <reaction evidence="8">
        <text>L-seryl-[protein] + UTP = O-(5'-uridylyl)-L-seryl-[protein] + diphosphate</text>
        <dbReference type="Rhea" id="RHEA:64604"/>
        <dbReference type="Rhea" id="RHEA-COMP:9863"/>
        <dbReference type="Rhea" id="RHEA-COMP:16635"/>
        <dbReference type="ChEBI" id="CHEBI:29999"/>
        <dbReference type="ChEBI" id="CHEBI:33019"/>
        <dbReference type="ChEBI" id="CHEBI:46398"/>
        <dbReference type="ChEBI" id="CHEBI:156051"/>
    </reaction>
</comment>
<evidence type="ECO:0000256" key="8">
    <source>
        <dbReference type="HAMAP-Rule" id="MF_00692"/>
    </source>
</evidence>
<feature type="binding site" evidence="8">
    <location>
        <position position="301"/>
    </location>
    <ligand>
        <name>Mg(2+)</name>
        <dbReference type="ChEBI" id="CHEBI:18420"/>
    </ligand>
</feature>
<keyword evidence="8" id="KW-0464">Manganese</keyword>
<comment type="catalytic activity">
    <reaction evidence="8">
        <text>L-tyrosyl-[protein] + ATP = O-(5'-adenylyl)-L-tyrosyl-[protein] + diphosphate</text>
        <dbReference type="Rhea" id="RHEA:54288"/>
        <dbReference type="Rhea" id="RHEA-COMP:10136"/>
        <dbReference type="Rhea" id="RHEA-COMP:13846"/>
        <dbReference type="ChEBI" id="CHEBI:30616"/>
        <dbReference type="ChEBI" id="CHEBI:33019"/>
        <dbReference type="ChEBI" id="CHEBI:46858"/>
        <dbReference type="ChEBI" id="CHEBI:83624"/>
        <dbReference type="EC" id="2.7.7.108"/>
    </reaction>
</comment>
<evidence type="ECO:0000256" key="1">
    <source>
        <dbReference type="ARBA" id="ARBA00009747"/>
    </source>
</evidence>
<feature type="binding site" evidence="8">
    <location>
        <position position="158"/>
    </location>
    <ligand>
        <name>ATP</name>
        <dbReference type="ChEBI" id="CHEBI:30616"/>
    </ligand>
</feature>
<feature type="binding site" evidence="8">
    <location>
        <position position="310"/>
    </location>
    <ligand>
        <name>Mg(2+)</name>
        <dbReference type="ChEBI" id="CHEBI:18420"/>
    </ligand>
</feature>
<evidence type="ECO:0000256" key="5">
    <source>
        <dbReference type="ARBA" id="ARBA00022741"/>
    </source>
</evidence>
<comment type="catalytic activity">
    <reaction evidence="8">
        <text>L-tyrosyl-[protein] + UTP = O-(5'-uridylyl)-L-tyrosyl-[protein] + diphosphate</text>
        <dbReference type="Rhea" id="RHEA:83887"/>
        <dbReference type="Rhea" id="RHEA-COMP:10136"/>
        <dbReference type="Rhea" id="RHEA-COMP:20238"/>
        <dbReference type="ChEBI" id="CHEBI:33019"/>
        <dbReference type="ChEBI" id="CHEBI:46398"/>
        <dbReference type="ChEBI" id="CHEBI:46858"/>
        <dbReference type="ChEBI" id="CHEBI:90602"/>
    </reaction>
</comment>
<dbReference type="HAMAP" id="MF_00692">
    <property type="entry name" value="SelO"/>
    <property type="match status" value="1"/>
</dbReference>
<dbReference type="EMBL" id="QPGB01000001">
    <property type="protein sequence ID" value="RCS59934.1"/>
    <property type="molecule type" value="Genomic_DNA"/>
</dbReference>
<comment type="similarity">
    <text evidence="1 8">Belongs to the SELO family.</text>
</comment>
<gene>
    <name evidence="8" type="primary">ydiU</name>
    <name evidence="8" type="synonym">selO</name>
    <name evidence="9" type="ORF">DU000_02715</name>
</gene>
<reference evidence="9 10" key="1">
    <citation type="journal article" date="2018" name="Int. J. Syst. Evol. Microbiol.">
        <title>Parvibium lacunae gen. nov., sp. nov., a new member of the family Alcaligenaceae isolated from a freshwater pond.</title>
        <authorList>
            <person name="Chen W.M."/>
            <person name="Xie P.B."/>
            <person name="Hsu M.Y."/>
            <person name="Sheu S.Y."/>
        </authorList>
    </citation>
    <scope>NUCLEOTIDE SEQUENCE [LARGE SCALE GENOMIC DNA]</scope>
    <source>
        <strain evidence="9 10">KMB9</strain>
    </source>
</reference>
<protein>
    <recommendedName>
        <fullName evidence="8">Protein nucleotidyltransferase YdiU</fullName>
        <ecNumber evidence="8">2.7.7.-</ecNumber>
    </recommendedName>
    <alternativeName>
        <fullName evidence="8">Protein adenylyltransferase YdiU</fullName>
        <ecNumber evidence="8">2.7.7.108</ecNumber>
    </alternativeName>
    <alternativeName>
        <fullName evidence="8">Protein uridylyltransferase YdiU</fullName>
        <ecNumber evidence="8">2.7.7.-</ecNumber>
    </alternativeName>
</protein>
<keyword evidence="5 8" id="KW-0547">Nucleotide-binding</keyword>
<keyword evidence="3 8" id="KW-0548">Nucleotidyltransferase</keyword>
<accession>A0A368L8K5</accession>
<dbReference type="PANTHER" id="PTHR32057:SF14">
    <property type="entry name" value="PROTEIN ADENYLYLTRANSFERASE SELO, MITOCHONDRIAL"/>
    <property type="match status" value="1"/>
</dbReference>
<feature type="binding site" evidence="8">
    <location>
        <position position="133"/>
    </location>
    <ligand>
        <name>ATP</name>
        <dbReference type="ChEBI" id="CHEBI:30616"/>
    </ligand>
</feature>
<evidence type="ECO:0000256" key="7">
    <source>
        <dbReference type="ARBA" id="ARBA00022842"/>
    </source>
</evidence>
<feature type="binding site" evidence="8">
    <location>
        <position position="131"/>
    </location>
    <ligand>
        <name>ATP</name>
        <dbReference type="ChEBI" id="CHEBI:30616"/>
    </ligand>
</feature>
<sequence length="562" mass="62907">MTRDSTPRAFPYECPPQLQEAPSDCQGDWGWQHEGTDIWASLPSDFATPLLPTPFPATAAPYWVAGSEAVATRLGWTLEQLQTPAAIAYLSGNPTPWDPPHEQRDNLAACDWPRATVYSGHQFGVWAGQLGDGRALCLGERRLQLPGHPPHSYEIQLKGAGKTPYSRGGDGRAVLRSSIREFLCAEAMAGLGIPTVRALSLIGGDFPVFRETTETAAVVARVAPSFIRFGHFEHYAARHQHRELEQLADFVISRHFPHLMSLDPGYPRYQAWLEQIIDDAAQLVAQWQSVGFCHGVLNTDNMSILGLTLDYGPFGFLDQFAWGHICNHSDTQGRYAYAAQPDIFYWNLYALGQALLPLFSTQQPQHAAQTQVQSILDTFPVRYRQAMQQRWWAKFGFLSATQALATAVKTDPQATERDRFIQRTLNDMESASSDFTLFFRTLSRLPAPHAPLALEQCVTLLAPYWANLTQLRAWLADYQHLRQASGQDWATQQTAMLRCNPKYILRNHLAELAIQAAHNRDFSEIARLLSVLRHPYDEQPEYAAYASAPPAWAQTLAVSCSS</sequence>
<feature type="binding site" evidence="8">
    <location>
        <position position="228"/>
    </location>
    <ligand>
        <name>ATP</name>
        <dbReference type="ChEBI" id="CHEBI:30616"/>
    </ligand>
</feature>
<evidence type="ECO:0000256" key="3">
    <source>
        <dbReference type="ARBA" id="ARBA00022695"/>
    </source>
</evidence>
<dbReference type="AlphaFoldDB" id="A0A368L8K5"/>
<comment type="catalytic activity">
    <reaction evidence="8">
        <text>L-threonyl-[protein] + ATP = 3-O-(5'-adenylyl)-L-threonyl-[protein] + diphosphate</text>
        <dbReference type="Rhea" id="RHEA:54292"/>
        <dbReference type="Rhea" id="RHEA-COMP:11060"/>
        <dbReference type="Rhea" id="RHEA-COMP:13847"/>
        <dbReference type="ChEBI" id="CHEBI:30013"/>
        <dbReference type="ChEBI" id="CHEBI:30616"/>
        <dbReference type="ChEBI" id="CHEBI:33019"/>
        <dbReference type="ChEBI" id="CHEBI:138113"/>
        <dbReference type="EC" id="2.7.7.108"/>
    </reaction>
</comment>
<comment type="caution">
    <text evidence="9">The sequence shown here is derived from an EMBL/GenBank/DDBJ whole genome shotgun (WGS) entry which is preliminary data.</text>
</comment>
<dbReference type="Proteomes" id="UP000252357">
    <property type="component" value="Unassembled WGS sequence"/>
</dbReference>
<dbReference type="NCBIfam" id="NF000658">
    <property type="entry name" value="PRK00029.1"/>
    <property type="match status" value="1"/>
</dbReference>
<feature type="active site" description="Proton acceptor" evidence="8">
    <location>
        <position position="300"/>
    </location>
</feature>
<dbReference type="PANTHER" id="PTHR32057">
    <property type="entry name" value="PROTEIN ADENYLYLTRANSFERASE SELO, MITOCHONDRIAL"/>
    <property type="match status" value="1"/>
</dbReference>
<dbReference type="GO" id="GO:0000287">
    <property type="term" value="F:magnesium ion binding"/>
    <property type="evidence" value="ECO:0007669"/>
    <property type="project" value="UniProtKB-UniRule"/>
</dbReference>
<keyword evidence="10" id="KW-1185">Reference proteome</keyword>
<feature type="binding site" evidence="8">
    <location>
        <position position="170"/>
    </location>
    <ligand>
        <name>ATP</name>
        <dbReference type="ChEBI" id="CHEBI:30616"/>
    </ligand>
</feature>
<dbReference type="EC" id="2.7.7.108" evidence="8"/>
<proteinExistence type="inferred from homology"/>
<evidence type="ECO:0000256" key="4">
    <source>
        <dbReference type="ARBA" id="ARBA00022723"/>
    </source>
</evidence>
<evidence type="ECO:0000256" key="2">
    <source>
        <dbReference type="ARBA" id="ARBA00022679"/>
    </source>
</evidence>
<keyword evidence="6 8" id="KW-0067">ATP-binding</keyword>
<keyword evidence="4 8" id="KW-0479">Metal-binding</keyword>
<organism evidence="9 10">
    <name type="scientific">Parvibium lacunae</name>
    <dbReference type="NCBI Taxonomy" id="1888893"/>
    <lineage>
        <taxon>Bacteria</taxon>
        <taxon>Pseudomonadati</taxon>
        <taxon>Pseudomonadota</taxon>
        <taxon>Betaproteobacteria</taxon>
        <taxon>Burkholderiales</taxon>
        <taxon>Alcaligenaceae</taxon>
        <taxon>Parvibium</taxon>
    </lineage>
</organism>
<dbReference type="InterPro" id="IPR003846">
    <property type="entry name" value="SelO"/>
</dbReference>
<evidence type="ECO:0000256" key="6">
    <source>
        <dbReference type="ARBA" id="ARBA00022840"/>
    </source>
</evidence>
<name>A0A368L8K5_9BURK</name>
<evidence type="ECO:0000313" key="9">
    <source>
        <dbReference type="EMBL" id="RCS59934.1"/>
    </source>
</evidence>
<dbReference type="GO" id="GO:0005524">
    <property type="term" value="F:ATP binding"/>
    <property type="evidence" value="ECO:0007669"/>
    <property type="project" value="UniProtKB-UniRule"/>
</dbReference>
<dbReference type="GO" id="GO:0070733">
    <property type="term" value="F:AMPylase activity"/>
    <property type="evidence" value="ECO:0007669"/>
    <property type="project" value="UniProtKB-EC"/>
</dbReference>